<dbReference type="AlphaFoldDB" id="A0A4Q8K7F8"/>
<dbReference type="EMBL" id="HAHL01000364">
    <property type="protein sequence ID" value="SNX35723.1"/>
    <property type="molecule type" value="Transcribed_RNA"/>
</dbReference>
<dbReference type="EMBL" id="HAHL01000360">
    <property type="protein sequence ID" value="SNX35677.1"/>
    <property type="molecule type" value="Transcribed_RNA"/>
</dbReference>
<dbReference type="EMBL" id="HAHL01000358">
    <property type="protein sequence ID" value="SNX35662.1"/>
    <property type="molecule type" value="Transcribed_RNA"/>
</dbReference>
<evidence type="ECO:0000313" key="1">
    <source>
        <dbReference type="EMBL" id="SNX35265.1"/>
    </source>
</evidence>
<organism evidence="1">
    <name type="scientific">Liphistius sp. SGP-2016</name>
    <dbReference type="NCBI Taxonomy" id="1905180"/>
    <lineage>
        <taxon>Eukaryota</taxon>
        <taxon>Metazoa</taxon>
        <taxon>Ecdysozoa</taxon>
        <taxon>Arthropoda</taxon>
        <taxon>Chelicerata</taxon>
        <taxon>Arachnida</taxon>
        <taxon>Araneae</taxon>
        <taxon>Mesothelae</taxon>
        <taxon>Liphistiidae</taxon>
        <taxon>Liphistius</taxon>
    </lineage>
</organism>
<reference evidence="1" key="2">
    <citation type="submission" date="2019-05" db="EMBL/GenBank/DDBJ databases">
        <title>Unravelling the molecular evolution of spider venoms.</title>
        <authorList>
            <person name="Pineda S."/>
        </authorList>
    </citation>
    <scope>NUCLEOTIDE SEQUENCE</scope>
</reference>
<name>A0A4Q8K7F8_9ARAC</name>
<accession>A0A4Q8K7F8</accession>
<proteinExistence type="predicted"/>
<dbReference type="EMBL" id="HAHL01000282">
    <property type="protein sequence ID" value="SNX35265.1"/>
    <property type="molecule type" value="Transcribed_RNA"/>
</dbReference>
<reference evidence="1" key="1">
    <citation type="submission" date="2017-05" db="EMBL/GenBank/DDBJ databases">
        <authorList>
            <person name="QRISCLOUD D."/>
        </authorList>
    </citation>
    <scope>NUCLEOTIDE SEQUENCE</scope>
</reference>
<protein>
    <submittedName>
        <fullName evidence="1">U113-Liphistoxin-Lsp1a_1</fullName>
    </submittedName>
</protein>
<sequence length="85" mass="9253">MVVPFPSILLARAFVTTLKVHLGSEDYHPTTCCSCSPTQILMILIASNGPLLPCTRLGWGVGRRSTGFLYGNRWEASTKAIQCVV</sequence>